<comment type="catalytic activity">
    <reaction evidence="10">
        <text>an acyl-CoA + malonyl-CoA + H(+) = a 3-oxoacyl-CoA + CO2 + CoA</text>
        <dbReference type="Rhea" id="RHEA:50252"/>
        <dbReference type="ChEBI" id="CHEBI:15378"/>
        <dbReference type="ChEBI" id="CHEBI:16526"/>
        <dbReference type="ChEBI" id="CHEBI:57287"/>
        <dbReference type="ChEBI" id="CHEBI:57384"/>
        <dbReference type="ChEBI" id="CHEBI:58342"/>
        <dbReference type="ChEBI" id="CHEBI:90726"/>
    </reaction>
    <physiologicalReaction direction="left-to-right" evidence="10">
        <dbReference type="Rhea" id="RHEA:50253"/>
    </physiologicalReaction>
</comment>
<dbReference type="InterPro" id="IPR002076">
    <property type="entry name" value="ELO_fam"/>
</dbReference>
<feature type="transmembrane region" description="Helical" evidence="10">
    <location>
        <begin position="232"/>
        <end position="252"/>
    </location>
</feature>
<evidence type="ECO:0000256" key="9">
    <source>
        <dbReference type="ARBA" id="ARBA00023160"/>
    </source>
</evidence>
<accession>A0A9K3L259</accession>
<dbReference type="OrthoDB" id="37170at2759"/>
<evidence type="ECO:0000256" key="6">
    <source>
        <dbReference type="ARBA" id="ARBA00022989"/>
    </source>
</evidence>
<keyword evidence="5 10" id="KW-0276">Fatty acid metabolism</keyword>
<dbReference type="PANTHER" id="PTHR11157:SF17">
    <property type="entry name" value="ELONGATION OF VERY LONG CHAIN FATTY ACIDS PROTEIN 6"/>
    <property type="match status" value="1"/>
</dbReference>
<keyword evidence="12" id="KW-1185">Reference proteome</keyword>
<dbReference type="PANTHER" id="PTHR11157">
    <property type="entry name" value="FATTY ACID ACYL TRANSFERASE-RELATED"/>
    <property type="match status" value="1"/>
</dbReference>
<feature type="transmembrane region" description="Helical" evidence="10">
    <location>
        <begin position="191"/>
        <end position="212"/>
    </location>
</feature>
<dbReference type="EMBL" id="JAGRRH010000016">
    <property type="protein sequence ID" value="KAG7354275.1"/>
    <property type="molecule type" value="Genomic_DNA"/>
</dbReference>
<evidence type="ECO:0000256" key="3">
    <source>
        <dbReference type="ARBA" id="ARBA00022679"/>
    </source>
</evidence>
<keyword evidence="3 10" id="KW-0808">Transferase</keyword>
<sequence>MTWYPVDEAKGCVFTNAAGFTFESFPCFYKDSLGLTYTSSELNYDPVLLRDWMVAHPMVPIIAVVLYGVFITAGRSYFKNRPAWDWRTSMAMWNLGLSVFSAVGFCRVFPQLVHNFYNYSVIENFCFDPESFYGSGATGLWVQLFVLSKFPELFDTFFIVIHKKPLIFLHWYHHISVLLYCWHAYVSKNPIGIVFVVMNYGVHAIMYFYYFLMAVKCKPKWFNSMYITVSQISQMIVGVTVTVLNVVLPPLYEKECHVKKENNVAAMIMYGSYLMLFLEFFFKRYTVKGSTTSKKGKKQE</sequence>
<organism evidence="11 12">
    <name type="scientific">Nitzschia inconspicua</name>
    <dbReference type="NCBI Taxonomy" id="303405"/>
    <lineage>
        <taxon>Eukaryota</taxon>
        <taxon>Sar</taxon>
        <taxon>Stramenopiles</taxon>
        <taxon>Ochrophyta</taxon>
        <taxon>Bacillariophyta</taxon>
        <taxon>Bacillariophyceae</taxon>
        <taxon>Bacillariophycidae</taxon>
        <taxon>Bacillariales</taxon>
        <taxon>Bacillariaceae</taxon>
        <taxon>Nitzschia</taxon>
    </lineage>
</organism>
<dbReference type="AlphaFoldDB" id="A0A9K3L259"/>
<dbReference type="GO" id="GO:0034626">
    <property type="term" value="P:fatty acid elongation, polyunsaturated fatty acid"/>
    <property type="evidence" value="ECO:0007669"/>
    <property type="project" value="TreeGrafter"/>
</dbReference>
<keyword evidence="6 10" id="KW-1133">Transmembrane helix</keyword>
<protein>
    <recommendedName>
        <fullName evidence="10">Elongation of fatty acids protein</fullName>
        <ecNumber evidence="10">2.3.1.-</ecNumber>
    </recommendedName>
</protein>
<feature type="transmembrane region" description="Helical" evidence="10">
    <location>
        <begin position="58"/>
        <end position="78"/>
    </location>
</feature>
<evidence type="ECO:0000256" key="7">
    <source>
        <dbReference type="ARBA" id="ARBA00023098"/>
    </source>
</evidence>
<keyword evidence="7 10" id="KW-0443">Lipid metabolism</keyword>
<gene>
    <name evidence="11" type="ORF">IV203_003631</name>
</gene>
<feature type="transmembrane region" description="Helical" evidence="10">
    <location>
        <begin position="132"/>
        <end position="154"/>
    </location>
</feature>
<feature type="transmembrane region" description="Helical" evidence="10">
    <location>
        <begin position="264"/>
        <end position="282"/>
    </location>
</feature>
<dbReference type="InterPro" id="IPR030457">
    <property type="entry name" value="ELO_CS"/>
</dbReference>
<dbReference type="GO" id="GO:0019367">
    <property type="term" value="P:fatty acid elongation, saturated fatty acid"/>
    <property type="evidence" value="ECO:0007669"/>
    <property type="project" value="TreeGrafter"/>
</dbReference>
<keyword evidence="9 10" id="KW-0275">Fatty acid biosynthesis</keyword>
<dbReference type="GO" id="GO:0005789">
    <property type="term" value="C:endoplasmic reticulum membrane"/>
    <property type="evidence" value="ECO:0007669"/>
    <property type="project" value="TreeGrafter"/>
</dbReference>
<comment type="similarity">
    <text evidence="10">Belongs to the ELO family.</text>
</comment>
<keyword evidence="2 10" id="KW-0444">Lipid biosynthesis</keyword>
<evidence type="ECO:0000256" key="4">
    <source>
        <dbReference type="ARBA" id="ARBA00022692"/>
    </source>
</evidence>
<dbReference type="GO" id="GO:0034625">
    <property type="term" value="P:fatty acid elongation, monounsaturated fatty acid"/>
    <property type="evidence" value="ECO:0007669"/>
    <property type="project" value="TreeGrafter"/>
</dbReference>
<dbReference type="EC" id="2.3.1.-" evidence="10"/>
<feature type="transmembrane region" description="Helical" evidence="10">
    <location>
        <begin position="166"/>
        <end position="185"/>
    </location>
</feature>
<evidence type="ECO:0000256" key="2">
    <source>
        <dbReference type="ARBA" id="ARBA00022516"/>
    </source>
</evidence>
<feature type="transmembrane region" description="Helical" evidence="10">
    <location>
        <begin position="90"/>
        <end position="112"/>
    </location>
</feature>
<name>A0A9K3L259_9STRA</name>
<dbReference type="GO" id="GO:0030148">
    <property type="term" value="P:sphingolipid biosynthetic process"/>
    <property type="evidence" value="ECO:0007669"/>
    <property type="project" value="TreeGrafter"/>
</dbReference>
<comment type="caution">
    <text evidence="11">The sequence shown here is derived from an EMBL/GenBank/DDBJ whole genome shotgun (WGS) entry which is preliminary data.</text>
</comment>
<dbReference type="GO" id="GO:0009922">
    <property type="term" value="F:fatty acid elongase activity"/>
    <property type="evidence" value="ECO:0007669"/>
    <property type="project" value="InterPro"/>
</dbReference>
<keyword evidence="4 10" id="KW-0812">Transmembrane</keyword>
<evidence type="ECO:0000256" key="10">
    <source>
        <dbReference type="RuleBase" id="RU361115"/>
    </source>
</evidence>
<dbReference type="GO" id="GO:0042761">
    <property type="term" value="P:very long-chain fatty acid biosynthetic process"/>
    <property type="evidence" value="ECO:0007669"/>
    <property type="project" value="TreeGrafter"/>
</dbReference>
<reference evidence="11" key="1">
    <citation type="journal article" date="2021" name="Sci. Rep.">
        <title>Diploid genomic architecture of Nitzschia inconspicua, an elite biomass production diatom.</title>
        <authorList>
            <person name="Oliver A."/>
            <person name="Podell S."/>
            <person name="Pinowska A."/>
            <person name="Traller J.C."/>
            <person name="Smith S.R."/>
            <person name="McClure R."/>
            <person name="Beliaev A."/>
            <person name="Bohutskyi P."/>
            <person name="Hill E.A."/>
            <person name="Rabines A."/>
            <person name="Zheng H."/>
            <person name="Allen L.Z."/>
            <person name="Kuo A."/>
            <person name="Grigoriev I.V."/>
            <person name="Allen A.E."/>
            <person name="Hazlebeck D."/>
            <person name="Allen E.E."/>
        </authorList>
    </citation>
    <scope>NUCLEOTIDE SEQUENCE</scope>
    <source>
        <strain evidence="11">Hildebrandi</strain>
    </source>
</reference>
<dbReference type="PROSITE" id="PS01188">
    <property type="entry name" value="ELO"/>
    <property type="match status" value="1"/>
</dbReference>
<dbReference type="Proteomes" id="UP000693970">
    <property type="component" value="Unassembled WGS sequence"/>
</dbReference>
<evidence type="ECO:0000313" key="11">
    <source>
        <dbReference type="EMBL" id="KAG7354275.1"/>
    </source>
</evidence>
<keyword evidence="8 10" id="KW-0472">Membrane</keyword>
<evidence type="ECO:0000256" key="5">
    <source>
        <dbReference type="ARBA" id="ARBA00022832"/>
    </source>
</evidence>
<reference evidence="11" key="2">
    <citation type="submission" date="2021-04" db="EMBL/GenBank/DDBJ databases">
        <authorList>
            <person name="Podell S."/>
        </authorList>
    </citation>
    <scope>NUCLEOTIDE SEQUENCE</scope>
    <source>
        <strain evidence="11">Hildebrandi</strain>
    </source>
</reference>
<proteinExistence type="inferred from homology"/>
<evidence type="ECO:0000313" key="12">
    <source>
        <dbReference type="Proteomes" id="UP000693970"/>
    </source>
</evidence>
<dbReference type="Pfam" id="PF01151">
    <property type="entry name" value="ELO"/>
    <property type="match status" value="1"/>
</dbReference>
<evidence type="ECO:0000256" key="1">
    <source>
        <dbReference type="ARBA" id="ARBA00004141"/>
    </source>
</evidence>
<comment type="subcellular location">
    <subcellularLocation>
        <location evidence="1">Membrane</location>
        <topology evidence="1">Multi-pass membrane protein</topology>
    </subcellularLocation>
</comment>
<evidence type="ECO:0000256" key="8">
    <source>
        <dbReference type="ARBA" id="ARBA00023136"/>
    </source>
</evidence>